<accession>A0ACC0WJT3</accession>
<name>A0ACC0WJT3_9STRA</name>
<keyword evidence="2" id="KW-1185">Reference proteome</keyword>
<sequence length="589" mass="67434">MFGGFTADNGSNVNVQFVAGNYSGADDMFCEEPNEVLMRSSPTPPLLAVVPVARVAELKDETVPYSGAMVDGEYSTTLEAVGVSSTAPYDGASVFFSIADRFPLSKVGKVSGSITQDSKKQTAAPSSVRRLLNDFPEMIQDDEMTVLNEAMWDDNTENSEVNAVATSTVTTDSKHTYQQPTLMRDVYRYEASDIEENEMEQLRWNIQEQVFHRHFLQRQKYEEWGKLEEKDSYHEFKKLTGTYLRRVCFVRGGRRKCMIAEKRFHDKAYRDAMGKGNASWVKERRDLFEEELRQFYRKEKRHKQELMLTHLERVSPFSKFPILGNRFIPLRLRGRGGNGEVWDVIDYANNKQLCALKLSTSINHAQREHDTHSKLNHPNIVRVGEMPFLIRYQQQLYTAFTLARVESDLLQVIETHEYLDEDSAYKVLSQLLSALKYLHEDIGIAHYDLKPSNILIDRDWYVKLTDFDLARYAKAATSNSKVGTLRYLPPECFRPNRSDCEATAEKADTWMVGIIYNMMLTGKHPICPDKSTQAEVKSALAQYTGELRYARHISDLSRWVLQGCLHPDPRCRPTAAQLLVALNSAVPHF</sequence>
<protein>
    <submittedName>
        <fullName evidence="1">Uncharacterized protein</fullName>
    </submittedName>
</protein>
<evidence type="ECO:0000313" key="1">
    <source>
        <dbReference type="EMBL" id="KAI9918286.1"/>
    </source>
</evidence>
<proteinExistence type="predicted"/>
<organism evidence="1 2">
    <name type="scientific">Peronosclerospora sorghi</name>
    <dbReference type="NCBI Taxonomy" id="230839"/>
    <lineage>
        <taxon>Eukaryota</taxon>
        <taxon>Sar</taxon>
        <taxon>Stramenopiles</taxon>
        <taxon>Oomycota</taxon>
        <taxon>Peronosporomycetes</taxon>
        <taxon>Peronosporales</taxon>
        <taxon>Peronosporaceae</taxon>
        <taxon>Peronosclerospora</taxon>
    </lineage>
</organism>
<dbReference type="Proteomes" id="UP001163321">
    <property type="component" value="Chromosome 12"/>
</dbReference>
<reference evidence="1 2" key="1">
    <citation type="journal article" date="2022" name="bioRxiv">
        <title>The genome of the oomycete Peronosclerospora sorghi, a cosmopolitan pathogen of maize and sorghum, is inflated with dispersed pseudogenes.</title>
        <authorList>
            <person name="Fletcher K."/>
            <person name="Martin F."/>
            <person name="Isakeit T."/>
            <person name="Cavanaugh K."/>
            <person name="Magill C."/>
            <person name="Michelmore R."/>
        </authorList>
    </citation>
    <scope>NUCLEOTIDE SEQUENCE [LARGE SCALE GENOMIC DNA]</scope>
    <source>
        <strain evidence="1">P6</strain>
    </source>
</reference>
<comment type="caution">
    <text evidence="1">The sequence shown here is derived from an EMBL/GenBank/DDBJ whole genome shotgun (WGS) entry which is preliminary data.</text>
</comment>
<evidence type="ECO:0000313" key="2">
    <source>
        <dbReference type="Proteomes" id="UP001163321"/>
    </source>
</evidence>
<gene>
    <name evidence="1" type="ORF">PsorP6_011708</name>
</gene>
<dbReference type="EMBL" id="CM047591">
    <property type="protein sequence ID" value="KAI9918286.1"/>
    <property type="molecule type" value="Genomic_DNA"/>
</dbReference>